<gene>
    <name evidence="1" type="ORF">ACFP56_05760</name>
</gene>
<proteinExistence type="predicted"/>
<dbReference type="Proteomes" id="UP001596233">
    <property type="component" value="Unassembled WGS sequence"/>
</dbReference>
<reference evidence="2" key="1">
    <citation type="journal article" date="2019" name="Int. J. Syst. Evol. Microbiol.">
        <title>The Global Catalogue of Microorganisms (GCM) 10K type strain sequencing project: providing services to taxonomists for standard genome sequencing and annotation.</title>
        <authorList>
            <consortium name="The Broad Institute Genomics Platform"/>
            <consortium name="The Broad Institute Genome Sequencing Center for Infectious Disease"/>
            <person name="Wu L."/>
            <person name="Ma J."/>
        </authorList>
    </citation>
    <scope>NUCLEOTIDE SEQUENCE [LARGE SCALE GENOMIC DNA]</scope>
    <source>
        <strain evidence="2">PCU 280</strain>
    </source>
</reference>
<organism evidence="1 2">
    <name type="scientific">Paenibacillus septentrionalis</name>
    <dbReference type="NCBI Taxonomy" id="429342"/>
    <lineage>
        <taxon>Bacteria</taxon>
        <taxon>Bacillati</taxon>
        <taxon>Bacillota</taxon>
        <taxon>Bacilli</taxon>
        <taxon>Bacillales</taxon>
        <taxon>Paenibacillaceae</taxon>
        <taxon>Paenibacillus</taxon>
    </lineage>
</organism>
<dbReference type="EMBL" id="JBHSTE010000002">
    <property type="protein sequence ID" value="MFC6332122.1"/>
    <property type="molecule type" value="Genomic_DNA"/>
</dbReference>
<dbReference type="RefSeq" id="WP_379232154.1">
    <property type="nucleotide sequence ID" value="NZ_JBHSTE010000002.1"/>
</dbReference>
<dbReference type="Pfam" id="PF11007">
    <property type="entry name" value="CotJA"/>
    <property type="match status" value="1"/>
</dbReference>
<name>A0ABW1V065_9BACL</name>
<sequence>MSDQDRYFEVFAGPFDPCPPIGVKKFVVPPNLFVTFQPPNWPQFQPYDALRLGTLWQPLYSPYGKEQRS</sequence>
<comment type="caution">
    <text evidence="1">The sequence shown here is derived from an EMBL/GenBank/DDBJ whole genome shotgun (WGS) entry which is preliminary data.</text>
</comment>
<dbReference type="InterPro" id="IPR020256">
    <property type="entry name" value="Spore_coat_CotJA"/>
</dbReference>
<keyword evidence="2" id="KW-1185">Reference proteome</keyword>
<accession>A0ABW1V065</accession>
<protein>
    <submittedName>
        <fullName evidence="1">Spore coat associated protein CotJA</fullName>
    </submittedName>
</protein>
<evidence type="ECO:0000313" key="1">
    <source>
        <dbReference type="EMBL" id="MFC6332122.1"/>
    </source>
</evidence>
<evidence type="ECO:0000313" key="2">
    <source>
        <dbReference type="Proteomes" id="UP001596233"/>
    </source>
</evidence>